<feature type="non-terminal residue" evidence="1">
    <location>
        <position position="1"/>
    </location>
</feature>
<evidence type="ECO:0000313" key="1">
    <source>
        <dbReference type="EMBL" id="CAG8857200.1"/>
    </source>
</evidence>
<protein>
    <submittedName>
        <fullName evidence="1">30607_t:CDS:1</fullName>
    </submittedName>
</protein>
<evidence type="ECO:0000313" key="2">
    <source>
        <dbReference type="Proteomes" id="UP000789901"/>
    </source>
</evidence>
<accession>A0ABN7XR48</accession>
<dbReference type="Proteomes" id="UP000789901">
    <property type="component" value="Unassembled WGS sequence"/>
</dbReference>
<reference evidence="1 2" key="1">
    <citation type="submission" date="2021-06" db="EMBL/GenBank/DDBJ databases">
        <authorList>
            <person name="Kallberg Y."/>
            <person name="Tangrot J."/>
            <person name="Rosling A."/>
        </authorList>
    </citation>
    <scope>NUCLEOTIDE SEQUENCE [LARGE SCALE GENOMIC DNA]</scope>
    <source>
        <strain evidence="1 2">120-4 pot B 10/14</strain>
    </source>
</reference>
<feature type="non-terminal residue" evidence="1">
    <location>
        <position position="48"/>
    </location>
</feature>
<gene>
    <name evidence="1" type="ORF">GMARGA_LOCUS46021</name>
</gene>
<dbReference type="EMBL" id="CAJVQB010168199">
    <property type="protein sequence ID" value="CAG8857200.1"/>
    <property type="molecule type" value="Genomic_DNA"/>
</dbReference>
<sequence length="48" mass="5635">VNKTRDQSKVLESIALHNKIIKNINRIKEDILLLKEDLEKIINIHVCQ</sequence>
<name>A0ABN7XR48_GIGMA</name>
<comment type="caution">
    <text evidence="1">The sequence shown here is derived from an EMBL/GenBank/DDBJ whole genome shotgun (WGS) entry which is preliminary data.</text>
</comment>
<proteinExistence type="predicted"/>
<keyword evidence="2" id="KW-1185">Reference proteome</keyword>
<organism evidence="1 2">
    <name type="scientific">Gigaspora margarita</name>
    <dbReference type="NCBI Taxonomy" id="4874"/>
    <lineage>
        <taxon>Eukaryota</taxon>
        <taxon>Fungi</taxon>
        <taxon>Fungi incertae sedis</taxon>
        <taxon>Mucoromycota</taxon>
        <taxon>Glomeromycotina</taxon>
        <taxon>Glomeromycetes</taxon>
        <taxon>Diversisporales</taxon>
        <taxon>Gigasporaceae</taxon>
        <taxon>Gigaspora</taxon>
    </lineage>
</organism>